<dbReference type="RefSeq" id="WP_156826653.1">
    <property type="nucleotide sequence ID" value="NZ_JBHLVX010000043.1"/>
</dbReference>
<sequence length="197" mass="20942">MSKRTWMGAATLLLLAGCGPSHYVIDNEASSSGEVHTVQGSDGVMMGAVAFNRPATDVNDAQRQRCLQSTLEPQPVQVERGELMTPVQKSDLSFNTTVTDDRSERSALTGATSWQGRDIAYRLELQTLAEGNYYYFDQLGERGVAAEGQAPRFEPIGAWSEAAPMQVHQGLEALTERLQSCLAGAAAGSAAASSAGS</sequence>
<protein>
    <recommendedName>
        <fullName evidence="4">Lipoprotein</fullName>
    </recommendedName>
</protein>
<evidence type="ECO:0008006" key="4">
    <source>
        <dbReference type="Google" id="ProtNLM"/>
    </source>
</evidence>
<keyword evidence="1" id="KW-0732">Signal</keyword>
<name>A0ABV6G4D8_9GAMM</name>
<reference evidence="2 3" key="1">
    <citation type="submission" date="2024-09" db="EMBL/GenBank/DDBJ databases">
        <authorList>
            <person name="Sun Q."/>
            <person name="Mori K."/>
        </authorList>
    </citation>
    <scope>NUCLEOTIDE SEQUENCE [LARGE SCALE GENOMIC DNA]</scope>
    <source>
        <strain evidence="2 3">CCM 7415</strain>
    </source>
</reference>
<evidence type="ECO:0000313" key="3">
    <source>
        <dbReference type="Proteomes" id="UP001589814"/>
    </source>
</evidence>
<organism evidence="2 3">
    <name type="scientific">Kushneria aurantia</name>
    <dbReference type="NCBI Taxonomy" id="504092"/>
    <lineage>
        <taxon>Bacteria</taxon>
        <taxon>Pseudomonadati</taxon>
        <taxon>Pseudomonadota</taxon>
        <taxon>Gammaproteobacteria</taxon>
        <taxon>Oceanospirillales</taxon>
        <taxon>Halomonadaceae</taxon>
        <taxon>Kushneria</taxon>
    </lineage>
</organism>
<feature type="chain" id="PRO_5046948598" description="Lipoprotein" evidence="1">
    <location>
        <begin position="24"/>
        <end position="197"/>
    </location>
</feature>
<dbReference type="EMBL" id="JBHLVX010000043">
    <property type="protein sequence ID" value="MFC0268511.1"/>
    <property type="molecule type" value="Genomic_DNA"/>
</dbReference>
<dbReference type="Proteomes" id="UP001589814">
    <property type="component" value="Unassembled WGS sequence"/>
</dbReference>
<gene>
    <name evidence="2" type="ORF">ACFFHW_11065</name>
</gene>
<proteinExistence type="predicted"/>
<evidence type="ECO:0000313" key="2">
    <source>
        <dbReference type="EMBL" id="MFC0268511.1"/>
    </source>
</evidence>
<feature type="signal peptide" evidence="1">
    <location>
        <begin position="1"/>
        <end position="23"/>
    </location>
</feature>
<keyword evidence="3" id="KW-1185">Reference proteome</keyword>
<accession>A0ABV6G4D8</accession>
<evidence type="ECO:0000256" key="1">
    <source>
        <dbReference type="SAM" id="SignalP"/>
    </source>
</evidence>
<comment type="caution">
    <text evidence="2">The sequence shown here is derived from an EMBL/GenBank/DDBJ whole genome shotgun (WGS) entry which is preliminary data.</text>
</comment>
<dbReference type="PROSITE" id="PS51257">
    <property type="entry name" value="PROKAR_LIPOPROTEIN"/>
    <property type="match status" value="1"/>
</dbReference>